<comment type="caution">
    <text evidence="2">The sequence shown here is derived from an EMBL/GenBank/DDBJ whole genome shotgun (WGS) entry which is preliminary data.</text>
</comment>
<evidence type="ECO:0000256" key="1">
    <source>
        <dbReference type="SAM" id="MobiDB-lite"/>
    </source>
</evidence>
<gene>
    <name evidence="2" type="ORF">BCR33DRAFT_553166</name>
</gene>
<name>A0A1Y2CRY4_9FUNG</name>
<feature type="region of interest" description="Disordered" evidence="1">
    <location>
        <begin position="364"/>
        <end position="383"/>
    </location>
</feature>
<evidence type="ECO:0000313" key="3">
    <source>
        <dbReference type="Proteomes" id="UP000193642"/>
    </source>
</evidence>
<sequence length="544" mass="60535">MTPSPNVLIPSFLASRGGLPSKSRVDSSILRTKSNSSLQKAVIRVDLPELPVHVAQFQQSEILPNISNSSDYIKADNTSSAFAIEISAPQSRHNSKAVEAGKRRLSVTNRRSSFIDDTIPQERAPSVNVDSENTMRQISLLLPTNPSRRASFCEPSVTRVASILSHQVSNPKLLGTESRPVSQIYGMENLGDVMKDKGSIRSRNPSVLLPEDTIHQGWHSQYSTYSSVSTVNEPSRASSQVHVNSRHFVPLKLNEPLPLNPEFKLSDIGTGKLLPNIDLSGTTQSLHPATEKSKGEALVLPALETNRNNSENTRPLTTYKAYEFEANLMFHSNNLTDQYYQALLEQQEYLRNVKRSVAKGLYGVDMKKPKHSPPSRLGIAGNTMSPASDGIRFPYLGKRLEAREAYKDIDVRGKLRRKHERAPVVATPHTPSRVVAQTYIPNPANNKNRVTPGFNIRPWSSESLHPHGYFVVQDGTSYDINTEEQVNGIFGTSLIHSQDQEKLAMVHVRKFTNESIVNEIRKQTELPPCLTGINIIAKKHVTYK</sequence>
<reference evidence="2 3" key="1">
    <citation type="submission" date="2016-07" db="EMBL/GenBank/DDBJ databases">
        <title>Pervasive Adenine N6-methylation of Active Genes in Fungi.</title>
        <authorList>
            <consortium name="DOE Joint Genome Institute"/>
            <person name="Mondo S.J."/>
            <person name="Dannebaum R.O."/>
            <person name="Kuo R.C."/>
            <person name="Labutti K."/>
            <person name="Haridas S."/>
            <person name="Kuo A."/>
            <person name="Salamov A."/>
            <person name="Ahrendt S.R."/>
            <person name="Lipzen A."/>
            <person name="Sullivan W."/>
            <person name="Andreopoulos W.B."/>
            <person name="Clum A."/>
            <person name="Lindquist E."/>
            <person name="Daum C."/>
            <person name="Ramamoorthy G.K."/>
            <person name="Gryganskyi A."/>
            <person name="Culley D."/>
            <person name="Magnuson J.K."/>
            <person name="James T.Y."/>
            <person name="O'Malley M.A."/>
            <person name="Stajich J.E."/>
            <person name="Spatafora J.W."/>
            <person name="Visel A."/>
            <person name="Grigoriev I.V."/>
        </authorList>
    </citation>
    <scope>NUCLEOTIDE SEQUENCE [LARGE SCALE GENOMIC DNA]</scope>
    <source>
        <strain evidence="2 3">JEL800</strain>
    </source>
</reference>
<organism evidence="2 3">
    <name type="scientific">Rhizoclosmatium globosum</name>
    <dbReference type="NCBI Taxonomy" id="329046"/>
    <lineage>
        <taxon>Eukaryota</taxon>
        <taxon>Fungi</taxon>
        <taxon>Fungi incertae sedis</taxon>
        <taxon>Chytridiomycota</taxon>
        <taxon>Chytridiomycota incertae sedis</taxon>
        <taxon>Chytridiomycetes</taxon>
        <taxon>Chytridiales</taxon>
        <taxon>Chytriomycetaceae</taxon>
        <taxon>Rhizoclosmatium</taxon>
    </lineage>
</organism>
<dbReference type="EMBL" id="MCGO01000008">
    <property type="protein sequence ID" value="ORY49809.1"/>
    <property type="molecule type" value="Genomic_DNA"/>
</dbReference>
<dbReference type="AlphaFoldDB" id="A0A1Y2CRY4"/>
<keyword evidence="3" id="KW-1185">Reference proteome</keyword>
<evidence type="ECO:0000313" key="2">
    <source>
        <dbReference type="EMBL" id="ORY49809.1"/>
    </source>
</evidence>
<proteinExistence type="predicted"/>
<protein>
    <submittedName>
        <fullName evidence="2">Uncharacterized protein</fullName>
    </submittedName>
</protein>
<dbReference type="Proteomes" id="UP000193642">
    <property type="component" value="Unassembled WGS sequence"/>
</dbReference>
<accession>A0A1Y2CRY4</accession>